<evidence type="ECO:0000313" key="1">
    <source>
        <dbReference type="EMBL" id="ABK61776.1"/>
    </source>
</evidence>
<dbReference type="EMBL" id="CP000382">
    <property type="protein sequence ID" value="ABK61776.1"/>
    <property type="molecule type" value="Genomic_DNA"/>
</dbReference>
<dbReference type="Proteomes" id="UP000008220">
    <property type="component" value="Chromosome"/>
</dbReference>
<dbReference type="InterPro" id="IPR004027">
    <property type="entry name" value="SEC_C_motif"/>
</dbReference>
<dbReference type="PATRIC" id="fig|386415.7.peg.1287"/>
<reference evidence="1 2" key="1">
    <citation type="journal article" date="2006" name="Nat. Biotechnol.">
        <title>The genome and transcriptomes of the anti-tumor agent Clostridium novyi-NT.</title>
        <authorList>
            <person name="Bettegowda C."/>
            <person name="Huang X."/>
            <person name="Lin J."/>
            <person name="Cheong I."/>
            <person name="Kohli M."/>
            <person name="Szabo S.A."/>
            <person name="Zhang X."/>
            <person name="Diaz L.A. Jr."/>
            <person name="Velculescu V.E."/>
            <person name="Parmigiani G."/>
            <person name="Kinzler K.W."/>
            <person name="Vogelstein B."/>
            <person name="Zhou S."/>
        </authorList>
    </citation>
    <scope>NUCLEOTIDE SEQUENCE [LARGE SCALE GENOMIC DNA]</scope>
    <source>
        <strain evidence="1 2">NT</strain>
    </source>
</reference>
<dbReference type="HOGENOM" id="CLU_1037396_0_0_9"/>
<protein>
    <submittedName>
        <fullName evidence="1">SEC-C motif domain protein</fullName>
    </submittedName>
</protein>
<dbReference type="RefSeq" id="WP_011722255.1">
    <property type="nucleotide sequence ID" value="NC_008593.1"/>
</dbReference>
<dbReference type="SUPFAM" id="SSF103642">
    <property type="entry name" value="Sec-C motif"/>
    <property type="match status" value="1"/>
</dbReference>
<organism evidence="1 2">
    <name type="scientific">Clostridium novyi (strain NT)</name>
    <dbReference type="NCBI Taxonomy" id="386415"/>
    <lineage>
        <taxon>Bacteria</taxon>
        <taxon>Bacillati</taxon>
        <taxon>Bacillota</taxon>
        <taxon>Clostridia</taxon>
        <taxon>Eubacteriales</taxon>
        <taxon>Clostridiaceae</taxon>
        <taxon>Clostridium</taxon>
    </lineage>
</organism>
<dbReference type="KEGG" id="cno:NT01CX_2182"/>
<accession>A0Q0V3</accession>
<dbReference type="eggNOG" id="COG3012">
    <property type="taxonomic scope" value="Bacteria"/>
</dbReference>
<name>A0Q0V3_CLONN</name>
<keyword evidence="2" id="KW-1185">Reference proteome</keyword>
<dbReference type="STRING" id="386415.NT01CX_2182"/>
<evidence type="ECO:0000313" key="2">
    <source>
        <dbReference type="Proteomes" id="UP000008220"/>
    </source>
</evidence>
<proteinExistence type="predicted"/>
<dbReference type="Pfam" id="PF02810">
    <property type="entry name" value="SEC-C"/>
    <property type="match status" value="1"/>
</dbReference>
<gene>
    <name evidence="1" type="ordered locus">NT01CX_2182</name>
</gene>
<dbReference type="Gene3D" id="3.10.450.50">
    <property type="match status" value="1"/>
</dbReference>
<sequence>MNLENIILNLNNKKGLIDKDIINNLQELKQIYVRQNDQNKAKEIWCIQQVIKIKNHYINAFNNLKKKKYFEAWKDYERVEVEFTFLRRHFNYSNNLYNLEFIECYSRKFQKLFPYVLFMSRESIIKKSKCSICGKEISLRKSCGHKIGEIYNGEMCFRNVVDMEFLAMAIVKNPADKFAVLFLKDKEYDYSMLQNLINYLDNPYDKWDLKILKELNPKYKNVGRNEKCPCGSQKKYKKCCLKNDNDKIEHYKIVLYDKAKKQSIPKTLKE</sequence>
<dbReference type="AlphaFoldDB" id="A0Q0V3"/>